<organism evidence="2 3">
    <name type="scientific">Tupaia chinensis</name>
    <name type="common">Chinese tree shrew</name>
    <name type="synonym">Tupaia belangeri chinensis</name>
    <dbReference type="NCBI Taxonomy" id="246437"/>
    <lineage>
        <taxon>Eukaryota</taxon>
        <taxon>Metazoa</taxon>
        <taxon>Chordata</taxon>
        <taxon>Craniata</taxon>
        <taxon>Vertebrata</taxon>
        <taxon>Euteleostomi</taxon>
        <taxon>Mammalia</taxon>
        <taxon>Eutheria</taxon>
        <taxon>Euarchontoglires</taxon>
        <taxon>Scandentia</taxon>
        <taxon>Tupaiidae</taxon>
        <taxon>Tupaia</taxon>
    </lineage>
</organism>
<accession>L9KU43</accession>
<keyword evidence="3" id="KW-1185">Reference proteome</keyword>
<name>L9KU43_TUPCH</name>
<sequence length="111" mass="12223">MGNRGNQRGTKGNTSFGAWRRESSPSIEALIQMHLFIKYKERFASSAQQRVSEAGKKESRCQNFSPFNSCVIFPEGLVGQHNAVNGKDFSSKASIMGDSILPREALVPNDS</sequence>
<evidence type="ECO:0000313" key="2">
    <source>
        <dbReference type="EMBL" id="ELW66440.1"/>
    </source>
</evidence>
<dbReference type="EMBL" id="KB320650">
    <property type="protein sequence ID" value="ELW66440.1"/>
    <property type="molecule type" value="Genomic_DNA"/>
</dbReference>
<protein>
    <submittedName>
        <fullName evidence="2">Uncharacterized protein</fullName>
    </submittedName>
</protein>
<dbReference type="Proteomes" id="UP000011518">
    <property type="component" value="Unassembled WGS sequence"/>
</dbReference>
<reference evidence="3" key="2">
    <citation type="journal article" date="2013" name="Nat. Commun.">
        <title>Genome of the Chinese tree shrew.</title>
        <authorList>
            <person name="Fan Y."/>
            <person name="Huang Z.Y."/>
            <person name="Cao C.C."/>
            <person name="Chen C.S."/>
            <person name="Chen Y.X."/>
            <person name="Fan D.D."/>
            <person name="He J."/>
            <person name="Hou H.L."/>
            <person name="Hu L."/>
            <person name="Hu X.T."/>
            <person name="Jiang X.T."/>
            <person name="Lai R."/>
            <person name="Lang Y.S."/>
            <person name="Liang B."/>
            <person name="Liao S.G."/>
            <person name="Mu D."/>
            <person name="Ma Y.Y."/>
            <person name="Niu Y.Y."/>
            <person name="Sun X.Q."/>
            <person name="Xia J.Q."/>
            <person name="Xiao J."/>
            <person name="Xiong Z.Q."/>
            <person name="Xu L."/>
            <person name="Yang L."/>
            <person name="Zhang Y."/>
            <person name="Zhao W."/>
            <person name="Zhao X.D."/>
            <person name="Zheng Y.T."/>
            <person name="Zhou J.M."/>
            <person name="Zhu Y.B."/>
            <person name="Zhang G.J."/>
            <person name="Wang J."/>
            <person name="Yao Y.G."/>
        </authorList>
    </citation>
    <scope>NUCLEOTIDE SEQUENCE [LARGE SCALE GENOMIC DNA]</scope>
</reference>
<evidence type="ECO:0000313" key="3">
    <source>
        <dbReference type="Proteomes" id="UP000011518"/>
    </source>
</evidence>
<proteinExistence type="predicted"/>
<gene>
    <name evidence="2" type="ORF">TREES_T100002856</name>
</gene>
<feature type="compositionally biased region" description="Polar residues" evidence="1">
    <location>
        <begin position="1"/>
        <end position="16"/>
    </location>
</feature>
<evidence type="ECO:0000256" key="1">
    <source>
        <dbReference type="SAM" id="MobiDB-lite"/>
    </source>
</evidence>
<reference evidence="3" key="1">
    <citation type="submission" date="2012-07" db="EMBL/GenBank/DDBJ databases">
        <title>Genome of the Chinese tree shrew, a rising model animal genetically related to primates.</title>
        <authorList>
            <person name="Zhang G."/>
            <person name="Fan Y."/>
            <person name="Yao Y."/>
            <person name="Huang Z."/>
        </authorList>
    </citation>
    <scope>NUCLEOTIDE SEQUENCE [LARGE SCALE GENOMIC DNA]</scope>
</reference>
<feature type="region of interest" description="Disordered" evidence="1">
    <location>
        <begin position="1"/>
        <end position="20"/>
    </location>
</feature>
<dbReference type="AlphaFoldDB" id="L9KU43"/>
<dbReference type="InParanoid" id="L9KU43"/>